<dbReference type="EMBL" id="JAAKZZ010000480">
    <property type="protein sequence ID" value="NGO72525.1"/>
    <property type="molecule type" value="Genomic_DNA"/>
</dbReference>
<name>A0A6G4X4S3_9ACTN</name>
<dbReference type="GO" id="GO:0046983">
    <property type="term" value="F:protein dimerization activity"/>
    <property type="evidence" value="ECO:0007669"/>
    <property type="project" value="InterPro"/>
</dbReference>
<evidence type="ECO:0000256" key="2">
    <source>
        <dbReference type="ARBA" id="ARBA00012438"/>
    </source>
</evidence>
<evidence type="ECO:0000256" key="7">
    <source>
        <dbReference type="ARBA" id="ARBA00022840"/>
    </source>
</evidence>
<feature type="domain" description="Signal transduction histidine kinase subgroup 3 dimerisation and phosphoacceptor" evidence="10">
    <location>
        <begin position="199"/>
        <end position="264"/>
    </location>
</feature>
<evidence type="ECO:0000256" key="1">
    <source>
        <dbReference type="ARBA" id="ARBA00000085"/>
    </source>
</evidence>
<feature type="transmembrane region" description="Helical" evidence="9">
    <location>
        <begin position="43"/>
        <end position="62"/>
    </location>
</feature>
<keyword evidence="5" id="KW-0547">Nucleotide-binding</keyword>
<dbReference type="Gene3D" id="1.20.5.1930">
    <property type="match status" value="1"/>
</dbReference>
<dbReference type="PANTHER" id="PTHR24421:SF10">
    <property type="entry name" value="NITRATE_NITRITE SENSOR PROTEIN NARQ"/>
    <property type="match status" value="1"/>
</dbReference>
<dbReference type="Pfam" id="PF07730">
    <property type="entry name" value="HisKA_3"/>
    <property type="match status" value="1"/>
</dbReference>
<feature type="transmembrane region" description="Helical" evidence="9">
    <location>
        <begin position="148"/>
        <end position="167"/>
    </location>
</feature>
<dbReference type="GO" id="GO:0005524">
    <property type="term" value="F:ATP binding"/>
    <property type="evidence" value="ECO:0007669"/>
    <property type="project" value="UniProtKB-KW"/>
</dbReference>
<evidence type="ECO:0000256" key="9">
    <source>
        <dbReference type="SAM" id="Phobius"/>
    </source>
</evidence>
<keyword evidence="9" id="KW-0812">Transmembrane</keyword>
<evidence type="ECO:0000256" key="5">
    <source>
        <dbReference type="ARBA" id="ARBA00022741"/>
    </source>
</evidence>
<proteinExistence type="predicted"/>
<keyword evidence="9" id="KW-0472">Membrane</keyword>
<dbReference type="Proteomes" id="UP000477722">
    <property type="component" value="Unassembled WGS sequence"/>
</dbReference>
<sequence>MMQAHKWGPDVCHKLEREWLLPATLRLPVDGDDFRGYRTPRDWFVDVSAILLTCSWAVLVYLSVDFSLFNVVTGAFSCVAVWFRRRAPLVTAILLLPLAVASSMAAMAALIALFTVAVHRHFLIPVAVGLAHSVAQALYSAFVPGEWSNFPSVVLVYAAVLMFGMFVRARRQLVVSLNERVRQAEADAVLREERAQDLERRRIAREMHDVLGHRISLLSMHAGALEYRKDAEPEEVAQAASVIRGTAHQVLRDLRDVIGVLRDSPGESPPTLSLIHS</sequence>
<evidence type="ECO:0000256" key="4">
    <source>
        <dbReference type="ARBA" id="ARBA00022679"/>
    </source>
</evidence>
<reference evidence="11 12" key="1">
    <citation type="submission" date="2020-02" db="EMBL/GenBank/DDBJ databases">
        <title>Whole-genome analyses of novel actinobacteria.</title>
        <authorList>
            <person name="Sahin N."/>
            <person name="Tatar D."/>
        </authorList>
    </citation>
    <scope>NUCLEOTIDE SEQUENCE [LARGE SCALE GENOMIC DNA]</scope>
    <source>
        <strain evidence="11 12">SB3404</strain>
    </source>
</reference>
<evidence type="ECO:0000256" key="6">
    <source>
        <dbReference type="ARBA" id="ARBA00022777"/>
    </source>
</evidence>
<evidence type="ECO:0000313" key="11">
    <source>
        <dbReference type="EMBL" id="NGO72525.1"/>
    </source>
</evidence>
<evidence type="ECO:0000256" key="3">
    <source>
        <dbReference type="ARBA" id="ARBA00022553"/>
    </source>
</evidence>
<keyword evidence="8" id="KW-0902">Two-component regulatory system</keyword>
<dbReference type="InterPro" id="IPR050482">
    <property type="entry name" value="Sensor_HK_TwoCompSys"/>
</dbReference>
<evidence type="ECO:0000256" key="8">
    <source>
        <dbReference type="ARBA" id="ARBA00023012"/>
    </source>
</evidence>
<evidence type="ECO:0000259" key="10">
    <source>
        <dbReference type="Pfam" id="PF07730"/>
    </source>
</evidence>
<feature type="transmembrane region" description="Helical" evidence="9">
    <location>
        <begin position="122"/>
        <end position="142"/>
    </location>
</feature>
<dbReference type="PANTHER" id="PTHR24421">
    <property type="entry name" value="NITRATE/NITRITE SENSOR PROTEIN NARX-RELATED"/>
    <property type="match status" value="1"/>
</dbReference>
<dbReference type="AlphaFoldDB" id="A0A6G4X4S3"/>
<comment type="caution">
    <text evidence="11">The sequence shown here is derived from an EMBL/GenBank/DDBJ whole genome shotgun (WGS) entry which is preliminary data.</text>
</comment>
<dbReference type="GO" id="GO:0000155">
    <property type="term" value="F:phosphorelay sensor kinase activity"/>
    <property type="evidence" value="ECO:0007669"/>
    <property type="project" value="InterPro"/>
</dbReference>
<keyword evidence="7" id="KW-0067">ATP-binding</keyword>
<comment type="catalytic activity">
    <reaction evidence="1">
        <text>ATP + protein L-histidine = ADP + protein N-phospho-L-histidine.</text>
        <dbReference type="EC" id="2.7.13.3"/>
    </reaction>
</comment>
<evidence type="ECO:0000313" key="12">
    <source>
        <dbReference type="Proteomes" id="UP000477722"/>
    </source>
</evidence>
<accession>A0A6G4X4S3</accession>
<gene>
    <name evidence="11" type="ORF">G5C65_30060</name>
</gene>
<keyword evidence="4" id="KW-0808">Transferase</keyword>
<protein>
    <recommendedName>
        <fullName evidence="2">histidine kinase</fullName>
        <ecNumber evidence="2">2.7.13.3</ecNumber>
    </recommendedName>
</protein>
<dbReference type="GO" id="GO:0016020">
    <property type="term" value="C:membrane"/>
    <property type="evidence" value="ECO:0007669"/>
    <property type="project" value="InterPro"/>
</dbReference>
<dbReference type="InterPro" id="IPR011712">
    <property type="entry name" value="Sig_transdc_His_kin_sub3_dim/P"/>
</dbReference>
<keyword evidence="6 11" id="KW-0418">Kinase</keyword>
<feature type="transmembrane region" description="Helical" evidence="9">
    <location>
        <begin position="89"/>
        <end position="115"/>
    </location>
</feature>
<keyword evidence="9" id="KW-1133">Transmembrane helix</keyword>
<dbReference type="EC" id="2.7.13.3" evidence="2"/>
<keyword evidence="12" id="KW-1185">Reference proteome</keyword>
<keyword evidence="3" id="KW-0597">Phosphoprotein</keyword>
<feature type="transmembrane region" description="Helical" evidence="9">
    <location>
        <begin position="67"/>
        <end position="83"/>
    </location>
</feature>
<organism evidence="11 12">
    <name type="scientific">Streptomyces boncukensis</name>
    <dbReference type="NCBI Taxonomy" id="2711219"/>
    <lineage>
        <taxon>Bacteria</taxon>
        <taxon>Bacillati</taxon>
        <taxon>Actinomycetota</taxon>
        <taxon>Actinomycetes</taxon>
        <taxon>Kitasatosporales</taxon>
        <taxon>Streptomycetaceae</taxon>
        <taxon>Streptomyces</taxon>
    </lineage>
</organism>